<feature type="compositionally biased region" description="Acidic residues" evidence="1">
    <location>
        <begin position="304"/>
        <end position="313"/>
    </location>
</feature>
<sequence length="313" mass="33197">MDPNEPPEGFRRDYQGASAPLDLIALRFWLERIITDYRELIGPQGRHRRPGPHREPAHGTAAVQGKHRLLVLETVRGNLTHPECEEGKRALRSLAAGGIVAYLGRAPRTPSERVPEAVLLDLVVFAMWPIVTAEYLPEHWQESLAELTSPRLAALVDEARLSRGDGDPHAAETFARAVANRSFARSVLVLCDDLADPGRGAPVLTALTVAADVPQPKRKDAAGLLRWALGIGTGVVVGIAVPHGDELAGFIERLIEEIRPEGSGGGSPADGGQDGEGREHSDGDEGGSDDAGDDGRDAGHDSGEDNGGDSGGD</sequence>
<evidence type="ECO:0000256" key="1">
    <source>
        <dbReference type="SAM" id="MobiDB-lite"/>
    </source>
</evidence>
<comment type="caution">
    <text evidence="2">The sequence shown here is derived from an EMBL/GenBank/DDBJ whole genome shotgun (WGS) entry which is preliminary data.</text>
</comment>
<proteinExistence type="predicted"/>
<gene>
    <name evidence="2" type="ORF">O1R50_05255</name>
</gene>
<reference evidence="2" key="1">
    <citation type="submission" date="2022-12" db="EMBL/GenBank/DDBJ databases">
        <title>Gycomyces niveus sp.nov.,a novel actinomycete isolated from soil in Shouguan.</title>
        <authorList>
            <person name="Yang X."/>
        </authorList>
    </citation>
    <scope>NUCLEOTIDE SEQUENCE</scope>
    <source>
        <strain evidence="2">NEAU-A15</strain>
    </source>
</reference>
<dbReference type="EMBL" id="JAPZVP010000003">
    <property type="protein sequence ID" value="MDA1359018.1"/>
    <property type="molecule type" value="Genomic_DNA"/>
</dbReference>
<keyword evidence="3" id="KW-1185">Reference proteome</keyword>
<evidence type="ECO:0000313" key="2">
    <source>
        <dbReference type="EMBL" id="MDA1359018.1"/>
    </source>
</evidence>
<dbReference type="Proteomes" id="UP001146067">
    <property type="component" value="Unassembled WGS sequence"/>
</dbReference>
<organism evidence="2 3">
    <name type="scientific">Glycomyces luteolus</name>
    <dbReference type="NCBI Taxonomy" id="2670330"/>
    <lineage>
        <taxon>Bacteria</taxon>
        <taxon>Bacillati</taxon>
        <taxon>Actinomycetota</taxon>
        <taxon>Actinomycetes</taxon>
        <taxon>Glycomycetales</taxon>
        <taxon>Glycomycetaceae</taxon>
        <taxon>Glycomyces</taxon>
    </lineage>
</organism>
<dbReference type="AlphaFoldDB" id="A0A9X3P8Q5"/>
<name>A0A9X3P8Q5_9ACTN</name>
<evidence type="ECO:0000313" key="3">
    <source>
        <dbReference type="Proteomes" id="UP001146067"/>
    </source>
</evidence>
<protein>
    <submittedName>
        <fullName evidence="2">Uncharacterized protein</fullName>
    </submittedName>
</protein>
<accession>A0A9X3P8Q5</accession>
<dbReference type="RefSeq" id="WP_270108844.1">
    <property type="nucleotide sequence ID" value="NZ_JAPZVP010000003.1"/>
</dbReference>
<feature type="compositionally biased region" description="Basic and acidic residues" evidence="1">
    <location>
        <begin position="293"/>
        <end position="303"/>
    </location>
</feature>
<feature type="region of interest" description="Disordered" evidence="1">
    <location>
        <begin position="258"/>
        <end position="313"/>
    </location>
</feature>
<feature type="compositionally biased region" description="Gly residues" evidence="1">
    <location>
        <begin position="262"/>
        <end position="274"/>
    </location>
</feature>